<comment type="caution">
    <text evidence="1">The sequence shown here is derived from an EMBL/GenBank/DDBJ whole genome shotgun (WGS) entry which is preliminary data.</text>
</comment>
<name>A0ABV7MEC0_9PROT</name>
<gene>
    <name evidence="1" type="ORF">ACFONP_10380</name>
</gene>
<reference evidence="2" key="1">
    <citation type="journal article" date="2019" name="Int. J. Syst. Evol. Microbiol.">
        <title>The Global Catalogue of Microorganisms (GCM) 10K type strain sequencing project: providing services to taxonomists for standard genome sequencing and annotation.</title>
        <authorList>
            <consortium name="The Broad Institute Genomics Platform"/>
            <consortium name="The Broad Institute Genome Sequencing Center for Infectious Disease"/>
            <person name="Wu L."/>
            <person name="Ma J."/>
        </authorList>
    </citation>
    <scope>NUCLEOTIDE SEQUENCE [LARGE SCALE GENOMIC DNA]</scope>
    <source>
        <strain evidence="2">KCTC 22245</strain>
    </source>
</reference>
<keyword evidence="2" id="KW-1185">Reference proteome</keyword>
<dbReference type="RefSeq" id="WP_189575394.1">
    <property type="nucleotide sequence ID" value="NZ_BMXU01000002.1"/>
</dbReference>
<evidence type="ECO:0000313" key="2">
    <source>
        <dbReference type="Proteomes" id="UP001595607"/>
    </source>
</evidence>
<dbReference type="Proteomes" id="UP001595607">
    <property type="component" value="Unassembled WGS sequence"/>
</dbReference>
<proteinExistence type="predicted"/>
<evidence type="ECO:0008006" key="3">
    <source>
        <dbReference type="Google" id="ProtNLM"/>
    </source>
</evidence>
<protein>
    <recommendedName>
        <fullName evidence="3">Flagellar FliJ protein</fullName>
    </recommendedName>
</protein>
<organism evidence="1 2">
    <name type="scientific">Parvularcula lutaonensis</name>
    <dbReference type="NCBI Taxonomy" id="491923"/>
    <lineage>
        <taxon>Bacteria</taxon>
        <taxon>Pseudomonadati</taxon>
        <taxon>Pseudomonadota</taxon>
        <taxon>Alphaproteobacteria</taxon>
        <taxon>Parvularculales</taxon>
        <taxon>Parvularculaceae</taxon>
        <taxon>Parvularcula</taxon>
    </lineage>
</organism>
<accession>A0ABV7MEC0</accession>
<evidence type="ECO:0000313" key="1">
    <source>
        <dbReference type="EMBL" id="MFC3303137.1"/>
    </source>
</evidence>
<sequence>MKDPDKILDAFKTRSDQAARVVGELRDARDRTLKHQVQVLQQIETAYQDTRKDRMAAQAAAGYAKRCLQQAAALRREAEKIAEAEVLALHQLERTFGDQKRFEVYLSQRQLKEKAVARKREENALLEQIDQLQAAKARKEAE</sequence>
<dbReference type="EMBL" id="JBHRVA010000003">
    <property type="protein sequence ID" value="MFC3303137.1"/>
    <property type="molecule type" value="Genomic_DNA"/>
</dbReference>